<evidence type="ECO:0000259" key="1">
    <source>
        <dbReference type="Pfam" id="PF05050"/>
    </source>
</evidence>
<name>A0A0D7W590_9FLAO</name>
<gene>
    <name evidence="2" type="ORF">PK35_00175</name>
</gene>
<dbReference type="NCBIfam" id="TIGR01444">
    <property type="entry name" value="fkbM_fam"/>
    <property type="match status" value="1"/>
</dbReference>
<proteinExistence type="predicted"/>
<dbReference type="InterPro" id="IPR029063">
    <property type="entry name" value="SAM-dependent_MTases_sf"/>
</dbReference>
<evidence type="ECO:0000313" key="3">
    <source>
        <dbReference type="Proteomes" id="UP000032361"/>
    </source>
</evidence>
<comment type="caution">
    <text evidence="2">The sequence shown here is derived from an EMBL/GenBank/DDBJ whole genome shotgun (WGS) entry which is preliminary data.</text>
</comment>
<dbReference type="STRING" id="1382798.PK35_00175"/>
<dbReference type="Proteomes" id="UP000032361">
    <property type="component" value="Unassembled WGS sequence"/>
</dbReference>
<dbReference type="Gene3D" id="3.40.50.150">
    <property type="entry name" value="Vaccinia Virus protein VP39"/>
    <property type="match status" value="1"/>
</dbReference>
<protein>
    <recommendedName>
        <fullName evidence="1">Methyltransferase FkbM domain-containing protein</fullName>
    </recommendedName>
</protein>
<sequence>MNANLLRVLNKLKVFKYLNFKKEITINNNRFKVPIYNNIGQSYLSAFEPWMLSLLKTISPFITNSFVDVGVNIGQTLLKVKSISSDIKYIGFEPNPVCYNYLENLLDLNHFHNAKIFQLGISNKTENGVLYFTNSSKTDPSASIVNGFRSDDQISQQINIPLATWDTVREKEDFEAISILKIDVEGGELEVLESFKSSLISDRPIIIIEILPTYNKDNTFRIERQKNVEQLLKTLNYTIFRILKENDELIGFKALSKIEIHDNINFCDYVMVPKSKLEAFKRLVKIF</sequence>
<reference evidence="2 3" key="1">
    <citation type="journal article" date="2015" name="Antonie Van Leeuwenhoek">
        <title>Tamlana nanhaiensis sp. nov., isolated from surface seawater collected from the South China Sea.</title>
        <authorList>
            <person name="Liu X."/>
            <person name="Lai Q."/>
            <person name="Du Y."/>
            <person name="Li G."/>
            <person name="Sun F."/>
            <person name="Shao Z."/>
        </authorList>
    </citation>
    <scope>NUCLEOTIDE SEQUENCE [LARGE SCALE GENOMIC DNA]</scope>
    <source>
        <strain evidence="2 3">FHC16</strain>
    </source>
</reference>
<dbReference type="PANTHER" id="PTHR34203">
    <property type="entry name" value="METHYLTRANSFERASE, FKBM FAMILY PROTEIN"/>
    <property type="match status" value="1"/>
</dbReference>
<dbReference type="AlphaFoldDB" id="A0A0D7W590"/>
<dbReference type="OrthoDB" id="9812600at2"/>
<dbReference type="PATRIC" id="fig|1382798.3.peg.35"/>
<accession>A0A0D7W590</accession>
<keyword evidence="3" id="KW-1185">Reference proteome</keyword>
<dbReference type="RefSeq" id="WP_044624662.1">
    <property type="nucleotide sequence ID" value="NZ_JTDV01000001.1"/>
</dbReference>
<dbReference type="Pfam" id="PF05050">
    <property type="entry name" value="Methyltransf_21"/>
    <property type="match status" value="1"/>
</dbReference>
<dbReference type="InterPro" id="IPR052514">
    <property type="entry name" value="SAM-dependent_MTase"/>
</dbReference>
<dbReference type="SUPFAM" id="SSF53335">
    <property type="entry name" value="S-adenosyl-L-methionine-dependent methyltransferases"/>
    <property type="match status" value="1"/>
</dbReference>
<evidence type="ECO:0000313" key="2">
    <source>
        <dbReference type="EMBL" id="KJD34281.1"/>
    </source>
</evidence>
<organism evidence="2 3">
    <name type="scientific">Neotamlana nanhaiensis</name>
    <dbReference type="NCBI Taxonomy" id="1382798"/>
    <lineage>
        <taxon>Bacteria</taxon>
        <taxon>Pseudomonadati</taxon>
        <taxon>Bacteroidota</taxon>
        <taxon>Flavobacteriia</taxon>
        <taxon>Flavobacteriales</taxon>
        <taxon>Flavobacteriaceae</taxon>
        <taxon>Neotamlana</taxon>
    </lineage>
</organism>
<dbReference type="PANTHER" id="PTHR34203:SF15">
    <property type="entry name" value="SLL1173 PROTEIN"/>
    <property type="match status" value="1"/>
</dbReference>
<feature type="domain" description="Methyltransferase FkbM" evidence="1">
    <location>
        <begin position="68"/>
        <end position="237"/>
    </location>
</feature>
<dbReference type="InterPro" id="IPR006342">
    <property type="entry name" value="FkbM_mtfrase"/>
</dbReference>
<dbReference type="EMBL" id="JTDV01000001">
    <property type="protein sequence ID" value="KJD34281.1"/>
    <property type="molecule type" value="Genomic_DNA"/>
</dbReference>